<dbReference type="SUPFAM" id="SSF51905">
    <property type="entry name" value="FAD/NAD(P)-binding domain"/>
    <property type="match status" value="1"/>
</dbReference>
<dbReference type="InterPro" id="IPR036188">
    <property type="entry name" value="FAD/NAD-bd_sf"/>
</dbReference>
<reference evidence="7" key="1">
    <citation type="journal article" date="2020" name="Fungal Divers.">
        <title>Resolving the Mortierellaceae phylogeny through synthesis of multi-gene phylogenetics and phylogenomics.</title>
        <authorList>
            <person name="Vandepol N."/>
            <person name="Liber J."/>
            <person name="Desiro A."/>
            <person name="Na H."/>
            <person name="Kennedy M."/>
            <person name="Barry K."/>
            <person name="Grigoriev I.V."/>
            <person name="Miller A.N."/>
            <person name="O'Donnell K."/>
            <person name="Stajich J.E."/>
            <person name="Bonito G."/>
        </authorList>
    </citation>
    <scope>NUCLEOTIDE SEQUENCE</scope>
    <source>
        <strain evidence="7">KOD1015</strain>
    </source>
</reference>
<organism evidence="7 8">
    <name type="scientific">Lunasporangiospora selenospora</name>
    <dbReference type="NCBI Taxonomy" id="979761"/>
    <lineage>
        <taxon>Eukaryota</taxon>
        <taxon>Fungi</taxon>
        <taxon>Fungi incertae sedis</taxon>
        <taxon>Mucoromycota</taxon>
        <taxon>Mortierellomycotina</taxon>
        <taxon>Mortierellomycetes</taxon>
        <taxon>Mortierellales</taxon>
        <taxon>Mortierellaceae</taxon>
        <taxon>Lunasporangiospora</taxon>
    </lineage>
</organism>
<evidence type="ECO:0000256" key="1">
    <source>
        <dbReference type="ARBA" id="ARBA00007992"/>
    </source>
</evidence>
<evidence type="ECO:0000256" key="3">
    <source>
        <dbReference type="ARBA" id="ARBA00022827"/>
    </source>
</evidence>
<evidence type="ECO:0000259" key="6">
    <source>
        <dbReference type="Pfam" id="PF01494"/>
    </source>
</evidence>
<feature type="compositionally biased region" description="Basic and acidic residues" evidence="5">
    <location>
        <begin position="449"/>
        <end position="458"/>
    </location>
</feature>
<dbReference type="PANTHER" id="PTHR47356">
    <property type="entry name" value="FAD-DEPENDENT MONOOXYGENASE ASQG-RELATED"/>
    <property type="match status" value="1"/>
</dbReference>
<keyword evidence="8" id="KW-1185">Reference proteome</keyword>
<protein>
    <recommendedName>
        <fullName evidence="6">FAD-binding domain-containing protein</fullName>
    </recommendedName>
</protein>
<dbReference type="GO" id="GO:0071949">
    <property type="term" value="F:FAD binding"/>
    <property type="evidence" value="ECO:0007669"/>
    <property type="project" value="InterPro"/>
</dbReference>
<feature type="domain" description="FAD-binding" evidence="6">
    <location>
        <begin position="296"/>
        <end position="351"/>
    </location>
</feature>
<dbReference type="EMBL" id="JAABOA010001470">
    <property type="protein sequence ID" value="KAF9581481.1"/>
    <property type="molecule type" value="Genomic_DNA"/>
</dbReference>
<dbReference type="GO" id="GO:0004497">
    <property type="term" value="F:monooxygenase activity"/>
    <property type="evidence" value="ECO:0007669"/>
    <property type="project" value="InterPro"/>
</dbReference>
<evidence type="ECO:0000313" key="7">
    <source>
        <dbReference type="EMBL" id="KAF9581481.1"/>
    </source>
</evidence>
<feature type="region of interest" description="Disordered" evidence="5">
    <location>
        <begin position="429"/>
        <end position="464"/>
    </location>
</feature>
<keyword evidence="4" id="KW-0560">Oxidoreductase</keyword>
<evidence type="ECO:0000256" key="5">
    <source>
        <dbReference type="SAM" id="MobiDB-lite"/>
    </source>
</evidence>
<keyword evidence="2" id="KW-0285">Flavoprotein</keyword>
<dbReference type="PANTHER" id="PTHR47356:SF2">
    <property type="entry name" value="FAD-BINDING DOMAIN-CONTAINING PROTEIN-RELATED"/>
    <property type="match status" value="1"/>
</dbReference>
<gene>
    <name evidence="7" type="ORF">BGW38_001482</name>
</gene>
<dbReference type="Proteomes" id="UP000780801">
    <property type="component" value="Unassembled WGS sequence"/>
</dbReference>
<comment type="similarity">
    <text evidence="1">Belongs to the paxM FAD-dependent monooxygenase family.</text>
</comment>
<sequence length="464" mass="51832">MPELPPRPLPKVLIVGAGLAGLLHAMLLERANIPYEIFERASTVKPLGAVMSLNANILPVFEQLGLYEDLLKISFPILATDMYQDTMEHIAVVKVDDVKDIIGYDYVVFARPLLYDLVLSKIPKEKIHFNKKVVQATSDADKVTIECQDGSEYEGDLLVGADGAYSVVREYMYKDMAQKGILPAIDSDQMDKGYVCLVGTSDPLDAEKYPALKDDFAHFAQIMGTGSPYSWSTISVPNQKICWNVVAELAATDRHEDSLLKNAEWGPEANEKMIKEVYNFKTPFGGIMGDLIDATPRERISKVFLEEKLFQTWHHGRMVLIGDACHKMLPSAGQGAVNAMQDSVVLANALYDLHSLSVKDISAAFEDYRLQRVPHVKYQFDVSKSQARIIYGQTLFSRVMRHVVFNYLPKSVQTKNIAKGAGYRPQATFLPLAPTRGSSEVLPQRPSRRYTEEQEHAQNKAATV</sequence>
<dbReference type="InterPro" id="IPR002938">
    <property type="entry name" value="FAD-bd"/>
</dbReference>
<dbReference type="Pfam" id="PF01494">
    <property type="entry name" value="FAD_binding_3"/>
    <property type="match status" value="2"/>
</dbReference>
<feature type="domain" description="FAD-binding" evidence="6">
    <location>
        <begin position="11"/>
        <end position="172"/>
    </location>
</feature>
<name>A0A9P6FVJ3_9FUNG</name>
<evidence type="ECO:0000256" key="2">
    <source>
        <dbReference type="ARBA" id="ARBA00022630"/>
    </source>
</evidence>
<comment type="caution">
    <text evidence="7">The sequence shown here is derived from an EMBL/GenBank/DDBJ whole genome shotgun (WGS) entry which is preliminary data.</text>
</comment>
<dbReference type="Gene3D" id="3.50.50.60">
    <property type="entry name" value="FAD/NAD(P)-binding domain"/>
    <property type="match status" value="1"/>
</dbReference>
<proteinExistence type="inferred from homology"/>
<evidence type="ECO:0000256" key="4">
    <source>
        <dbReference type="ARBA" id="ARBA00023002"/>
    </source>
</evidence>
<dbReference type="OrthoDB" id="655030at2759"/>
<keyword evidence="3" id="KW-0274">FAD</keyword>
<dbReference type="AlphaFoldDB" id="A0A9P6FVJ3"/>
<accession>A0A9P6FVJ3</accession>
<dbReference type="PRINTS" id="PR00420">
    <property type="entry name" value="RNGMNOXGNASE"/>
</dbReference>
<dbReference type="InterPro" id="IPR050562">
    <property type="entry name" value="FAD_mOase_fung"/>
</dbReference>
<evidence type="ECO:0000313" key="8">
    <source>
        <dbReference type="Proteomes" id="UP000780801"/>
    </source>
</evidence>